<dbReference type="SUPFAM" id="SSF69047">
    <property type="entry name" value="Hypothetical protein YjbJ"/>
    <property type="match status" value="1"/>
</dbReference>
<feature type="compositionally biased region" description="Basic and acidic residues" evidence="2">
    <location>
        <begin position="52"/>
        <end position="66"/>
    </location>
</feature>
<dbReference type="Proteomes" id="UP000237061">
    <property type="component" value="Unassembled WGS sequence"/>
</dbReference>
<organism evidence="4 5">
    <name type="scientific">Arthrobacter glacialis</name>
    <dbReference type="NCBI Taxonomy" id="1664"/>
    <lineage>
        <taxon>Bacteria</taxon>
        <taxon>Bacillati</taxon>
        <taxon>Actinomycetota</taxon>
        <taxon>Actinomycetes</taxon>
        <taxon>Micrococcales</taxon>
        <taxon>Micrococcaceae</taxon>
        <taxon>Arthrobacter</taxon>
    </lineage>
</organism>
<feature type="domain" description="CsbD-like" evidence="3">
    <location>
        <begin position="5"/>
        <end position="57"/>
    </location>
</feature>
<evidence type="ECO:0000256" key="2">
    <source>
        <dbReference type="SAM" id="MobiDB-lite"/>
    </source>
</evidence>
<accession>A0A2S3ZTL3</accession>
<comment type="caution">
    <text evidence="4">The sequence shown here is derived from an EMBL/GenBank/DDBJ whole genome shotgun (WGS) entry which is preliminary data.</text>
</comment>
<feature type="region of interest" description="Disordered" evidence="2">
    <location>
        <begin position="52"/>
        <end position="77"/>
    </location>
</feature>
<keyword evidence="5" id="KW-1185">Reference proteome</keyword>
<dbReference type="OrthoDB" id="2143260at2"/>
<reference evidence="4 5" key="1">
    <citation type="submission" date="2018-01" db="EMBL/GenBank/DDBJ databases">
        <title>Arthrobacter sp. nov., from glaciers in China.</title>
        <authorList>
            <person name="Liu Q."/>
            <person name="Xin Y.-H."/>
        </authorList>
    </citation>
    <scope>NUCLEOTIDE SEQUENCE [LARGE SCALE GENOMIC DNA]</scope>
    <source>
        <strain evidence="4 5">HLT2-12-2</strain>
    </source>
</reference>
<dbReference type="InterPro" id="IPR008462">
    <property type="entry name" value="CsbD"/>
</dbReference>
<evidence type="ECO:0000313" key="5">
    <source>
        <dbReference type="Proteomes" id="UP000237061"/>
    </source>
</evidence>
<dbReference type="Gene3D" id="1.10.1470.10">
    <property type="entry name" value="YjbJ"/>
    <property type="match status" value="1"/>
</dbReference>
<comment type="similarity">
    <text evidence="1">Belongs to the UPF0337 (CsbD) family.</text>
</comment>
<evidence type="ECO:0000313" key="4">
    <source>
        <dbReference type="EMBL" id="POH72419.1"/>
    </source>
</evidence>
<proteinExistence type="inferred from homology"/>
<name>A0A2S3ZTL3_ARTGL</name>
<sequence>MGIGDKFDAAKDKVTGKIKEGVGKATDDNSMIVEGKADQVKGAVKDKIADTKAHLKDDAHNRHTDDTEGGATTRAGS</sequence>
<protein>
    <submittedName>
        <fullName evidence="4">CsbD family protein</fullName>
    </submittedName>
</protein>
<dbReference type="AlphaFoldDB" id="A0A2S3ZTL3"/>
<evidence type="ECO:0000259" key="3">
    <source>
        <dbReference type="Pfam" id="PF05532"/>
    </source>
</evidence>
<gene>
    <name evidence="4" type="ORF">CVS27_16180</name>
</gene>
<evidence type="ECO:0000256" key="1">
    <source>
        <dbReference type="ARBA" id="ARBA00009129"/>
    </source>
</evidence>
<dbReference type="EMBL" id="PPXC01000014">
    <property type="protein sequence ID" value="POH72419.1"/>
    <property type="molecule type" value="Genomic_DNA"/>
</dbReference>
<dbReference type="Pfam" id="PF05532">
    <property type="entry name" value="CsbD"/>
    <property type="match status" value="1"/>
</dbReference>
<dbReference type="RefSeq" id="WP_103466875.1">
    <property type="nucleotide sequence ID" value="NZ_PPXB01000016.1"/>
</dbReference>
<dbReference type="InterPro" id="IPR036629">
    <property type="entry name" value="YjbJ_sf"/>
</dbReference>